<feature type="region of interest" description="Disordered" evidence="2">
    <location>
        <begin position="29"/>
        <end position="69"/>
    </location>
</feature>
<sequence length="862" mass="94191">MFSQFDDNPLAEENEIEVCVADKEDASLHGTAQAGAKRGLSLPTAEVEPRQKLSRHDSGSAKGDLLDADSDEVKTVIPVSGEVGGSGGTVTDTLAATAPYIGYSIEDAEEGEEENDNTDETYSSLICRVAELEVSLRMSAKTHRFQMNLAARERETLRCCMGRLRSLLKELQQERSKGVKPAGQEAARVDKPREKQPCSGVPHQVTLLELYDGVAQHQQLRSRMGELQMACGAGCGSSTRLEGYIFSAEDESWLSVHGADARDISPSPSPISAMDRFEELQCALEKLYPVLCSSVAQVVAMLMKKIRELCVLADTLSEGKKSLDAQLRSLDADFIQRVLWATERSLIGAEGQLSGYLDAAAAAQSERVLLSQRTTLLERLKSTEVVIATLLVAASSVQTTKVPPSVQQAVMKRREELQGLKAELGREVAFLRKLLKDRLADMWFLVGGGECTTYIDKSVDEGRSSLLQHYCAGLNHSLNILVREVTHETLKGSLSCAPSPEQEEELLRHELKTVTQHASIVSFLAENVRLYEHIQGTMLIKLPMLSGGGKLTPLAERLYTSQIAGRFLGLGKPHEASTEAVGTDTSGDNKEDAGATGDELDLLCRVVESFSTSTEQLVDSLNTHLKEIAQCFHREKHVCRVVAFLMRLTEAGNRLLLGKVGVPPLYTSYEDTSAMLESSKLHWIQPHYGLVRLPSPNSVYNALQSQSKLHADQSADKFSSAEKRLSELQKDVEWCRQQCPYAAGAELHTAQKELQQLKVSLSTVAPQERNMAALEAELRKSEEQLAQLRQVMLCLQEELNAAEAQCQLSSVVSPAAAEKQETVQNECDGVVAGETEIAVLNEGDKDIAQDGELANDNSAAVT</sequence>
<protein>
    <submittedName>
        <fullName evidence="3">Uncharacterized protein</fullName>
    </submittedName>
</protein>
<gene>
    <name evidence="3" type="ORF">TVY486_0303870</name>
</gene>
<proteinExistence type="predicted"/>
<dbReference type="AlphaFoldDB" id="G0TTD0"/>
<feature type="compositionally biased region" description="Basic and acidic residues" evidence="2">
    <location>
        <begin position="47"/>
        <end position="59"/>
    </location>
</feature>
<dbReference type="VEuPathDB" id="TriTrypDB:TvY486_0303870"/>
<dbReference type="EMBL" id="HE573019">
    <property type="protein sequence ID" value="CCC47211.1"/>
    <property type="molecule type" value="Genomic_DNA"/>
</dbReference>
<evidence type="ECO:0000313" key="3">
    <source>
        <dbReference type="EMBL" id="CCC47211.1"/>
    </source>
</evidence>
<feature type="coiled-coil region" evidence="1">
    <location>
        <begin position="764"/>
        <end position="805"/>
    </location>
</feature>
<keyword evidence="1" id="KW-0175">Coiled coil</keyword>
<dbReference type="OMA" id="VESESWM"/>
<feature type="region of interest" description="Disordered" evidence="2">
    <location>
        <begin position="175"/>
        <end position="198"/>
    </location>
</feature>
<name>G0TTD0_TRYVY</name>
<feature type="compositionally biased region" description="Basic and acidic residues" evidence="2">
    <location>
        <begin position="187"/>
        <end position="196"/>
    </location>
</feature>
<feature type="region of interest" description="Disordered" evidence="2">
    <location>
        <begin position="575"/>
        <end position="594"/>
    </location>
</feature>
<organism evidence="3">
    <name type="scientific">Trypanosoma vivax (strain Y486)</name>
    <dbReference type="NCBI Taxonomy" id="1055687"/>
    <lineage>
        <taxon>Eukaryota</taxon>
        <taxon>Discoba</taxon>
        <taxon>Euglenozoa</taxon>
        <taxon>Kinetoplastea</taxon>
        <taxon>Metakinetoplastina</taxon>
        <taxon>Trypanosomatida</taxon>
        <taxon>Trypanosomatidae</taxon>
        <taxon>Trypanosoma</taxon>
        <taxon>Duttonella</taxon>
    </lineage>
</organism>
<accession>G0TTD0</accession>
<evidence type="ECO:0000256" key="2">
    <source>
        <dbReference type="SAM" id="MobiDB-lite"/>
    </source>
</evidence>
<evidence type="ECO:0000256" key="1">
    <source>
        <dbReference type="SAM" id="Coils"/>
    </source>
</evidence>
<reference evidence="3" key="1">
    <citation type="journal article" date="2012" name="Proc. Natl. Acad. Sci. U.S.A.">
        <title>Antigenic diversity is generated by distinct evolutionary mechanisms in African trypanosome species.</title>
        <authorList>
            <person name="Jackson A.P."/>
            <person name="Berry A."/>
            <person name="Aslett M."/>
            <person name="Allison H.C."/>
            <person name="Burton P."/>
            <person name="Vavrova-Anderson J."/>
            <person name="Brown R."/>
            <person name="Browne H."/>
            <person name="Corton N."/>
            <person name="Hauser H."/>
            <person name="Gamble J."/>
            <person name="Gilderthorp R."/>
            <person name="Marcello L."/>
            <person name="McQuillan J."/>
            <person name="Otto T.D."/>
            <person name="Quail M.A."/>
            <person name="Sanders M.J."/>
            <person name="van Tonder A."/>
            <person name="Ginger M.L."/>
            <person name="Field M.C."/>
            <person name="Barry J.D."/>
            <person name="Hertz-Fowler C."/>
            <person name="Berriman M."/>
        </authorList>
    </citation>
    <scope>NUCLEOTIDE SEQUENCE</scope>
    <source>
        <strain evidence="3">Y486</strain>
    </source>
</reference>